<dbReference type="InterPro" id="IPR025397">
    <property type="entry name" value="SDH5"/>
</dbReference>
<dbReference type="PANTHER" id="PTHR36139">
    <property type="entry name" value="SUCCINATE DEHYDROGENASE SUBUNIT 5, MITOCHONDRIAL"/>
    <property type="match status" value="1"/>
</dbReference>
<accession>A0ABQ7Y2G7</accession>
<dbReference type="PANTHER" id="PTHR36139:SF4">
    <property type="entry name" value="SUCCINATE DEHYDROGENASE SUBUNIT 5, MITOCHONDRIAL"/>
    <property type="match status" value="1"/>
</dbReference>
<comment type="caution">
    <text evidence="1">The sequence shown here is derived from an EMBL/GenBank/DDBJ whole genome shotgun (WGS) entry which is preliminary data.</text>
</comment>
<sequence>MVYRNIIKSLKKISSMGFNGPDPLSFMAQTIDTVQNVVTIIGTPQVERAFAFRLTTTKKSTMLLVRSLCRTAAAASVATLRSLRSAPPNQLLRNRSLLTGGFFAVSSFPSNRTPYAADCRYPRAIGIGSVRNFSEDVSHMPELKDSDVLNAFKGLMAADWSALPSAVVNEAKKAVSKNTDDKAGQEALTNVFRAAEAVEEFGGILNSLKMEIDDSIGMSGEDVKSLPEDITKALRLAYHRYATYLDAFGPEEVYLKKKVETELGTKMIHLKMRCSGLGSEWGKVTVLGTSGLSGSYVEQRA</sequence>
<evidence type="ECO:0000313" key="1">
    <source>
        <dbReference type="EMBL" id="KAH0862389.1"/>
    </source>
</evidence>
<evidence type="ECO:0008006" key="3">
    <source>
        <dbReference type="Google" id="ProtNLM"/>
    </source>
</evidence>
<proteinExistence type="predicted"/>
<dbReference type="EMBL" id="JAGKQM010000018">
    <property type="protein sequence ID" value="KAH0862389.1"/>
    <property type="molecule type" value="Genomic_DNA"/>
</dbReference>
<protein>
    <recommendedName>
        <fullName evidence="3">Succinate dehydrogenase subunit 5, mitochondrial</fullName>
    </recommendedName>
</protein>
<gene>
    <name evidence="1" type="ORF">HID58_079600</name>
</gene>
<name>A0ABQ7Y2G7_BRANA</name>
<keyword evidence="2" id="KW-1185">Reference proteome</keyword>
<reference evidence="1 2" key="1">
    <citation type="submission" date="2021-05" db="EMBL/GenBank/DDBJ databases">
        <title>Genome Assembly of Synthetic Allotetraploid Brassica napus Reveals Homoeologous Exchanges between Subgenomes.</title>
        <authorList>
            <person name="Davis J.T."/>
        </authorList>
    </citation>
    <scope>NUCLEOTIDE SEQUENCE [LARGE SCALE GENOMIC DNA]</scope>
    <source>
        <strain evidence="2">cv. Da-Ae</strain>
        <tissue evidence="1">Seedling</tissue>
    </source>
</reference>
<dbReference type="Pfam" id="PF14290">
    <property type="entry name" value="SDH5_plant"/>
    <property type="match status" value="1"/>
</dbReference>
<evidence type="ECO:0000313" key="2">
    <source>
        <dbReference type="Proteomes" id="UP000824890"/>
    </source>
</evidence>
<organism evidence="1 2">
    <name type="scientific">Brassica napus</name>
    <name type="common">Rape</name>
    <dbReference type="NCBI Taxonomy" id="3708"/>
    <lineage>
        <taxon>Eukaryota</taxon>
        <taxon>Viridiplantae</taxon>
        <taxon>Streptophyta</taxon>
        <taxon>Embryophyta</taxon>
        <taxon>Tracheophyta</taxon>
        <taxon>Spermatophyta</taxon>
        <taxon>Magnoliopsida</taxon>
        <taxon>eudicotyledons</taxon>
        <taxon>Gunneridae</taxon>
        <taxon>Pentapetalae</taxon>
        <taxon>rosids</taxon>
        <taxon>malvids</taxon>
        <taxon>Brassicales</taxon>
        <taxon>Brassicaceae</taxon>
        <taxon>Brassiceae</taxon>
        <taxon>Brassica</taxon>
    </lineage>
</organism>
<dbReference type="Proteomes" id="UP000824890">
    <property type="component" value="Unassembled WGS sequence"/>
</dbReference>